<protein>
    <submittedName>
        <fullName evidence="1">Uncharacterized protein</fullName>
    </submittedName>
</protein>
<keyword evidence="2" id="KW-1185">Reference proteome</keyword>
<comment type="caution">
    <text evidence="1">The sequence shown here is derived from an EMBL/GenBank/DDBJ whole genome shotgun (WGS) entry which is preliminary data.</text>
</comment>
<gene>
    <name evidence="1" type="ORF">ACFSQT_13550</name>
</gene>
<reference evidence="2" key="1">
    <citation type="journal article" date="2019" name="Int. J. Syst. Evol. Microbiol.">
        <title>The Global Catalogue of Microorganisms (GCM) 10K type strain sequencing project: providing services to taxonomists for standard genome sequencing and annotation.</title>
        <authorList>
            <consortium name="The Broad Institute Genomics Platform"/>
            <consortium name="The Broad Institute Genome Sequencing Center for Infectious Disease"/>
            <person name="Wu L."/>
            <person name="Ma J."/>
        </authorList>
    </citation>
    <scope>NUCLEOTIDE SEQUENCE [LARGE SCALE GENOMIC DNA]</scope>
    <source>
        <strain evidence="2">CGMCC 1.16226</strain>
    </source>
</reference>
<proteinExistence type="predicted"/>
<evidence type="ECO:0000313" key="1">
    <source>
        <dbReference type="EMBL" id="MFD2054083.1"/>
    </source>
</evidence>
<name>A0ABW4WD44_9HYPH</name>
<dbReference type="EMBL" id="JBHUGY010000020">
    <property type="protein sequence ID" value="MFD2054083.1"/>
    <property type="molecule type" value="Genomic_DNA"/>
</dbReference>
<dbReference type="RefSeq" id="WP_379019309.1">
    <property type="nucleotide sequence ID" value="NZ_JBHUGY010000020.1"/>
</dbReference>
<organism evidence="1 2">
    <name type="scientific">Mesorhizobium calcicola</name>
    <dbReference type="NCBI Taxonomy" id="1300310"/>
    <lineage>
        <taxon>Bacteria</taxon>
        <taxon>Pseudomonadati</taxon>
        <taxon>Pseudomonadota</taxon>
        <taxon>Alphaproteobacteria</taxon>
        <taxon>Hyphomicrobiales</taxon>
        <taxon>Phyllobacteriaceae</taxon>
        <taxon>Mesorhizobium</taxon>
    </lineage>
</organism>
<accession>A0ABW4WD44</accession>
<sequence>MKGVSNGVLTVETNFNGLSELDPRGPENGLCGPATFCGWQADGTCGSKLAAADPGKDPLLVADPALAKEADAVCRAWAVKDLDCPAAGCFGFSFKLPAGFKAQDQGQAARPTPTEFPATGDFATRFLNTKVEPDNASHAQDGVETECFYPRLPGSCTAQ</sequence>
<evidence type="ECO:0000313" key="2">
    <source>
        <dbReference type="Proteomes" id="UP001597349"/>
    </source>
</evidence>
<dbReference type="Proteomes" id="UP001597349">
    <property type="component" value="Unassembled WGS sequence"/>
</dbReference>